<keyword evidence="2" id="KW-0238">DNA-binding</keyword>
<gene>
    <name evidence="5" type="ORF">FB460_2536</name>
</gene>
<dbReference type="RefSeq" id="WP_211346000.1">
    <property type="nucleotide sequence ID" value="NZ_BAAAMD010000002.1"/>
</dbReference>
<keyword evidence="3" id="KW-0804">Transcription</keyword>
<name>A0A542Z8H0_9ACTN</name>
<dbReference type="InterPro" id="IPR046532">
    <property type="entry name" value="DUF6597"/>
</dbReference>
<dbReference type="AlphaFoldDB" id="A0A542Z8H0"/>
<evidence type="ECO:0000256" key="3">
    <source>
        <dbReference type="ARBA" id="ARBA00023163"/>
    </source>
</evidence>
<comment type="caution">
    <text evidence="5">The sequence shown here is derived from an EMBL/GenBank/DDBJ whole genome shotgun (WGS) entry which is preliminary data.</text>
</comment>
<evidence type="ECO:0000256" key="2">
    <source>
        <dbReference type="ARBA" id="ARBA00023125"/>
    </source>
</evidence>
<keyword evidence="1" id="KW-0805">Transcription regulation</keyword>
<protein>
    <submittedName>
        <fullName evidence="5">AraC family transcriptional regulator</fullName>
    </submittedName>
</protein>
<dbReference type="InterPro" id="IPR050204">
    <property type="entry name" value="AraC_XylS_family_regulators"/>
</dbReference>
<dbReference type="InterPro" id="IPR020449">
    <property type="entry name" value="Tscrpt_reg_AraC-type_HTH"/>
</dbReference>
<dbReference type="SUPFAM" id="SSF46689">
    <property type="entry name" value="Homeodomain-like"/>
    <property type="match status" value="1"/>
</dbReference>
<sequence>MSMGPRVDRGTLYPNLLPVDFERIEPEHALIDLVHWWWLSVWDFPDGTTLRQHVLAYPTCNLAVETELVGFAGPATRASHRDLEGHGWVVGARLRPAAVPAFTGDPRTCRDQYLTLDAPDLHRAVTTLVDADGLRAAVGVVGEWLVDRAGEPDEEALAANHMADVCEQEPGITTVTDLAEACGVSVRTLHRLAARYVGLTPYAMIRRRRLQDAAHRLRDASRPSVASVAAEHGFSDQAHFTHEFRKALGHSPSDYLQRLRS</sequence>
<dbReference type="InterPro" id="IPR018062">
    <property type="entry name" value="HTH_AraC-typ_CS"/>
</dbReference>
<dbReference type="EMBL" id="VFOR01000004">
    <property type="protein sequence ID" value="TQL56642.1"/>
    <property type="molecule type" value="Genomic_DNA"/>
</dbReference>
<dbReference type="GO" id="GO:0003700">
    <property type="term" value="F:DNA-binding transcription factor activity"/>
    <property type="evidence" value="ECO:0007669"/>
    <property type="project" value="InterPro"/>
</dbReference>
<keyword evidence="6" id="KW-1185">Reference proteome</keyword>
<evidence type="ECO:0000259" key="4">
    <source>
        <dbReference type="PROSITE" id="PS01124"/>
    </source>
</evidence>
<reference evidence="5 6" key="1">
    <citation type="submission" date="2019-06" db="EMBL/GenBank/DDBJ databases">
        <title>Sequencing the genomes of 1000 actinobacteria strains.</title>
        <authorList>
            <person name="Klenk H.-P."/>
        </authorList>
    </citation>
    <scope>NUCLEOTIDE SEQUENCE [LARGE SCALE GENOMIC DNA]</scope>
    <source>
        <strain evidence="5 6">DSM 8251</strain>
    </source>
</reference>
<organism evidence="5 6">
    <name type="scientific">Propioniferax innocua</name>
    <dbReference type="NCBI Taxonomy" id="1753"/>
    <lineage>
        <taxon>Bacteria</taxon>
        <taxon>Bacillati</taxon>
        <taxon>Actinomycetota</taxon>
        <taxon>Actinomycetes</taxon>
        <taxon>Propionibacteriales</taxon>
        <taxon>Propionibacteriaceae</taxon>
        <taxon>Propioniferax</taxon>
    </lineage>
</organism>
<evidence type="ECO:0000313" key="5">
    <source>
        <dbReference type="EMBL" id="TQL56642.1"/>
    </source>
</evidence>
<dbReference type="Gene3D" id="1.10.10.60">
    <property type="entry name" value="Homeodomain-like"/>
    <property type="match status" value="1"/>
</dbReference>
<evidence type="ECO:0000256" key="1">
    <source>
        <dbReference type="ARBA" id="ARBA00023015"/>
    </source>
</evidence>
<dbReference type="InterPro" id="IPR018060">
    <property type="entry name" value="HTH_AraC"/>
</dbReference>
<dbReference type="PROSITE" id="PS01124">
    <property type="entry name" value="HTH_ARAC_FAMILY_2"/>
    <property type="match status" value="1"/>
</dbReference>
<feature type="domain" description="HTH araC/xylS-type" evidence="4">
    <location>
        <begin position="168"/>
        <end position="258"/>
    </location>
</feature>
<dbReference type="PRINTS" id="PR00032">
    <property type="entry name" value="HTHARAC"/>
</dbReference>
<dbReference type="PANTHER" id="PTHR46796:SF13">
    <property type="entry name" value="HTH-TYPE TRANSCRIPTIONAL ACTIVATOR RHAS"/>
    <property type="match status" value="1"/>
</dbReference>
<dbReference type="Proteomes" id="UP000316196">
    <property type="component" value="Unassembled WGS sequence"/>
</dbReference>
<dbReference type="PANTHER" id="PTHR46796">
    <property type="entry name" value="HTH-TYPE TRANSCRIPTIONAL ACTIVATOR RHAS-RELATED"/>
    <property type="match status" value="1"/>
</dbReference>
<dbReference type="PROSITE" id="PS00041">
    <property type="entry name" value="HTH_ARAC_FAMILY_1"/>
    <property type="match status" value="1"/>
</dbReference>
<evidence type="ECO:0000313" key="6">
    <source>
        <dbReference type="Proteomes" id="UP000316196"/>
    </source>
</evidence>
<dbReference type="Pfam" id="PF12833">
    <property type="entry name" value="HTH_18"/>
    <property type="match status" value="1"/>
</dbReference>
<dbReference type="GO" id="GO:0043565">
    <property type="term" value="F:sequence-specific DNA binding"/>
    <property type="evidence" value="ECO:0007669"/>
    <property type="project" value="InterPro"/>
</dbReference>
<proteinExistence type="predicted"/>
<accession>A0A542Z8H0</accession>
<dbReference type="SMART" id="SM00342">
    <property type="entry name" value="HTH_ARAC"/>
    <property type="match status" value="1"/>
</dbReference>
<dbReference type="InterPro" id="IPR009057">
    <property type="entry name" value="Homeodomain-like_sf"/>
</dbReference>
<dbReference type="Pfam" id="PF20240">
    <property type="entry name" value="DUF6597"/>
    <property type="match status" value="1"/>
</dbReference>